<reference evidence="2 3" key="1">
    <citation type="journal article" date="2019" name="J. Hered.">
        <title>An Improved Genome Assembly for Drosophila navojoa, the Basal Species in the mojavensis Cluster.</title>
        <authorList>
            <person name="Vanderlinde T."/>
            <person name="Dupim E.G."/>
            <person name="Nazario-Yepiz N.O."/>
            <person name="Carvalho A.B."/>
        </authorList>
    </citation>
    <scope>NUCLEOTIDE SEQUENCE [LARGE SCALE GENOMIC DNA]</scope>
    <source>
        <strain evidence="2">Navoj_Jal97</strain>
        <tissue evidence="2">Whole organism</tissue>
    </source>
</reference>
<accession>A0A484B215</accession>
<proteinExistence type="predicted"/>
<feature type="region of interest" description="Disordered" evidence="1">
    <location>
        <begin position="1"/>
        <end position="55"/>
    </location>
</feature>
<evidence type="ECO:0000256" key="1">
    <source>
        <dbReference type="SAM" id="MobiDB-lite"/>
    </source>
</evidence>
<organism evidence="2 3">
    <name type="scientific">Drosophila navojoa</name>
    <name type="common">Fruit fly</name>
    <dbReference type="NCBI Taxonomy" id="7232"/>
    <lineage>
        <taxon>Eukaryota</taxon>
        <taxon>Metazoa</taxon>
        <taxon>Ecdysozoa</taxon>
        <taxon>Arthropoda</taxon>
        <taxon>Hexapoda</taxon>
        <taxon>Insecta</taxon>
        <taxon>Pterygota</taxon>
        <taxon>Neoptera</taxon>
        <taxon>Endopterygota</taxon>
        <taxon>Diptera</taxon>
        <taxon>Brachycera</taxon>
        <taxon>Muscomorpha</taxon>
        <taxon>Ephydroidea</taxon>
        <taxon>Drosophilidae</taxon>
        <taxon>Drosophila</taxon>
    </lineage>
</organism>
<dbReference type="EMBL" id="LSRL02000301">
    <property type="protein sequence ID" value="TDG41835.1"/>
    <property type="molecule type" value="Genomic_DNA"/>
</dbReference>
<feature type="compositionally biased region" description="Polar residues" evidence="1">
    <location>
        <begin position="17"/>
        <end position="55"/>
    </location>
</feature>
<dbReference type="AlphaFoldDB" id="A0A484B215"/>
<comment type="caution">
    <text evidence="2">The sequence shown here is derived from an EMBL/GenBank/DDBJ whole genome shotgun (WGS) entry which is preliminary data.</text>
</comment>
<dbReference type="OMA" id="RRCHTKM"/>
<protein>
    <submittedName>
        <fullName evidence="2">Uncharacterized protein</fullName>
    </submittedName>
</protein>
<dbReference type="Proteomes" id="UP000295192">
    <property type="component" value="Unassembled WGS sequence"/>
</dbReference>
<sequence>MSTDGSSMDWSDLFDSQPMSCSSEETRTTHLSSSDTQEMAQLTEQMSSSVQASSLEDLSDKLPENLNLKDTYVIYSVGNTTLCLSSLDPQYATESQLQLLDRHLLDVKIAHPEQPLWPNPDILTLGMRNIFDVDEDVPSTSSAAATAAVPTSTPSRRCHTKMKCVKQLGKKRRAKQHHKF</sequence>
<evidence type="ECO:0000313" key="2">
    <source>
        <dbReference type="EMBL" id="TDG41835.1"/>
    </source>
</evidence>
<keyword evidence="3" id="KW-1185">Reference proteome</keyword>
<gene>
    <name evidence="2" type="ORF">AWZ03_011750</name>
</gene>
<name>A0A484B215_DRONA</name>
<evidence type="ECO:0000313" key="3">
    <source>
        <dbReference type="Proteomes" id="UP000295192"/>
    </source>
</evidence>